<proteinExistence type="predicted"/>
<reference evidence="1 2" key="1">
    <citation type="journal article" date="2018" name="PLoS Genet.">
        <title>Population sequencing reveals clonal diversity and ancestral inbreeding in the grapevine cultivar Chardonnay.</title>
        <authorList>
            <person name="Roach M.J."/>
            <person name="Johnson D.L."/>
            <person name="Bohlmann J."/>
            <person name="van Vuuren H.J."/>
            <person name="Jones S.J."/>
            <person name="Pretorius I.S."/>
            <person name="Schmidt S.A."/>
            <person name="Borneman A.R."/>
        </authorList>
    </citation>
    <scope>NUCLEOTIDE SEQUENCE [LARGE SCALE GENOMIC DNA]</scope>
    <source>
        <strain evidence="2">cv. Chardonnay</strain>
        <tissue evidence="1">Leaf</tissue>
    </source>
</reference>
<dbReference type="Proteomes" id="UP000288805">
    <property type="component" value="Unassembled WGS sequence"/>
</dbReference>
<organism evidence="1 2">
    <name type="scientific">Vitis vinifera</name>
    <name type="common">Grape</name>
    <dbReference type="NCBI Taxonomy" id="29760"/>
    <lineage>
        <taxon>Eukaryota</taxon>
        <taxon>Viridiplantae</taxon>
        <taxon>Streptophyta</taxon>
        <taxon>Embryophyta</taxon>
        <taxon>Tracheophyta</taxon>
        <taxon>Spermatophyta</taxon>
        <taxon>Magnoliopsida</taxon>
        <taxon>eudicotyledons</taxon>
        <taxon>Gunneridae</taxon>
        <taxon>Pentapetalae</taxon>
        <taxon>rosids</taxon>
        <taxon>Vitales</taxon>
        <taxon>Vitaceae</taxon>
        <taxon>Viteae</taxon>
        <taxon>Vitis</taxon>
    </lineage>
</organism>
<dbReference type="AlphaFoldDB" id="A0A438H3R1"/>
<gene>
    <name evidence="1" type="ORF">CK203_051305</name>
</gene>
<accession>A0A438H3R1</accession>
<sequence length="52" mass="5640">MANRQLALVSFMEPMGDILVFLTGENDIDAAVQLLNEEAQNNGKHSSGTSDF</sequence>
<protein>
    <submittedName>
        <fullName evidence="1">Uncharacterized protein</fullName>
    </submittedName>
</protein>
<dbReference type="Gene3D" id="3.40.50.300">
    <property type="entry name" value="P-loop containing nucleotide triphosphate hydrolases"/>
    <property type="match status" value="1"/>
</dbReference>
<dbReference type="EMBL" id="QGNW01000285">
    <property type="protein sequence ID" value="RVW79135.1"/>
    <property type="molecule type" value="Genomic_DNA"/>
</dbReference>
<name>A0A438H3R1_VITVI</name>
<dbReference type="InterPro" id="IPR027417">
    <property type="entry name" value="P-loop_NTPase"/>
</dbReference>
<evidence type="ECO:0000313" key="1">
    <source>
        <dbReference type="EMBL" id="RVW79135.1"/>
    </source>
</evidence>
<evidence type="ECO:0000313" key="2">
    <source>
        <dbReference type="Proteomes" id="UP000288805"/>
    </source>
</evidence>
<comment type="caution">
    <text evidence="1">The sequence shown here is derived from an EMBL/GenBank/DDBJ whole genome shotgun (WGS) entry which is preliminary data.</text>
</comment>